<sequence length="47" mass="5309">RAAFTSYTSVEETEDQASYTFVEDDEDQVYLSDSKTAAVITTNAKYF</sequence>
<dbReference type="AlphaFoldDB" id="A0A392VN30"/>
<keyword evidence="2" id="KW-1185">Reference proteome</keyword>
<dbReference type="Proteomes" id="UP000265520">
    <property type="component" value="Unassembled WGS sequence"/>
</dbReference>
<feature type="non-terminal residue" evidence="1">
    <location>
        <position position="1"/>
    </location>
</feature>
<proteinExistence type="predicted"/>
<comment type="caution">
    <text evidence="1">The sequence shown here is derived from an EMBL/GenBank/DDBJ whole genome shotgun (WGS) entry which is preliminary data.</text>
</comment>
<name>A0A392VN30_9FABA</name>
<reference evidence="1 2" key="1">
    <citation type="journal article" date="2018" name="Front. Plant Sci.">
        <title>Red Clover (Trifolium pratense) and Zigzag Clover (T. medium) - A Picture of Genomic Similarities and Differences.</title>
        <authorList>
            <person name="Dluhosova J."/>
            <person name="Istvanek J."/>
            <person name="Nedelnik J."/>
            <person name="Repkova J."/>
        </authorList>
    </citation>
    <scope>NUCLEOTIDE SEQUENCE [LARGE SCALE GENOMIC DNA]</scope>
    <source>
        <strain evidence="2">cv. 10/8</strain>
        <tissue evidence="1">Leaf</tissue>
    </source>
</reference>
<dbReference type="EMBL" id="LXQA011185192">
    <property type="protein sequence ID" value="MCI88145.1"/>
    <property type="molecule type" value="Genomic_DNA"/>
</dbReference>
<accession>A0A392VN30</accession>
<organism evidence="1 2">
    <name type="scientific">Trifolium medium</name>
    <dbReference type="NCBI Taxonomy" id="97028"/>
    <lineage>
        <taxon>Eukaryota</taxon>
        <taxon>Viridiplantae</taxon>
        <taxon>Streptophyta</taxon>
        <taxon>Embryophyta</taxon>
        <taxon>Tracheophyta</taxon>
        <taxon>Spermatophyta</taxon>
        <taxon>Magnoliopsida</taxon>
        <taxon>eudicotyledons</taxon>
        <taxon>Gunneridae</taxon>
        <taxon>Pentapetalae</taxon>
        <taxon>rosids</taxon>
        <taxon>fabids</taxon>
        <taxon>Fabales</taxon>
        <taxon>Fabaceae</taxon>
        <taxon>Papilionoideae</taxon>
        <taxon>50 kb inversion clade</taxon>
        <taxon>NPAAA clade</taxon>
        <taxon>Hologalegina</taxon>
        <taxon>IRL clade</taxon>
        <taxon>Trifolieae</taxon>
        <taxon>Trifolium</taxon>
    </lineage>
</organism>
<protein>
    <submittedName>
        <fullName evidence="1">Uncharacterized protein</fullName>
    </submittedName>
</protein>
<evidence type="ECO:0000313" key="2">
    <source>
        <dbReference type="Proteomes" id="UP000265520"/>
    </source>
</evidence>
<evidence type="ECO:0000313" key="1">
    <source>
        <dbReference type="EMBL" id="MCI88145.1"/>
    </source>
</evidence>